<evidence type="ECO:0000259" key="1">
    <source>
        <dbReference type="PROSITE" id="PS50943"/>
    </source>
</evidence>
<dbReference type="InterPro" id="IPR043917">
    <property type="entry name" value="DUF5753"/>
</dbReference>
<feature type="domain" description="HTH cro/C1-type" evidence="1">
    <location>
        <begin position="6"/>
        <end position="59"/>
    </location>
</feature>
<dbReference type="Proteomes" id="UP000199207">
    <property type="component" value="Unassembled WGS sequence"/>
</dbReference>
<dbReference type="PROSITE" id="PS50943">
    <property type="entry name" value="HTH_CROC1"/>
    <property type="match status" value="1"/>
</dbReference>
<evidence type="ECO:0000313" key="3">
    <source>
        <dbReference type="Proteomes" id="UP000199207"/>
    </source>
</evidence>
<gene>
    <name evidence="2" type="ORF">SAMN05421773_12041</name>
</gene>
<dbReference type="EMBL" id="FOLM01000020">
    <property type="protein sequence ID" value="SFD59705.1"/>
    <property type="molecule type" value="Genomic_DNA"/>
</dbReference>
<dbReference type="InterPro" id="IPR001387">
    <property type="entry name" value="Cro/C1-type_HTH"/>
</dbReference>
<dbReference type="Gene3D" id="1.10.260.40">
    <property type="entry name" value="lambda repressor-like DNA-binding domains"/>
    <property type="match status" value="1"/>
</dbReference>
<reference evidence="2 3" key="1">
    <citation type="submission" date="2016-10" db="EMBL/GenBank/DDBJ databases">
        <authorList>
            <person name="de Groot N.N."/>
        </authorList>
    </citation>
    <scope>NUCLEOTIDE SEQUENCE [LARGE SCALE GENOMIC DNA]</scope>
    <source>
        <strain evidence="2 3">CGMCC 4.5739</strain>
    </source>
</reference>
<protein>
    <submittedName>
        <fullName evidence="2">Helix-turn-helix</fullName>
    </submittedName>
</protein>
<accession>A0A1I1TMG3</accession>
<dbReference type="AlphaFoldDB" id="A0A1I1TMG3"/>
<dbReference type="InterPro" id="IPR010982">
    <property type="entry name" value="Lambda_DNA-bd_dom_sf"/>
</dbReference>
<evidence type="ECO:0000313" key="2">
    <source>
        <dbReference type="EMBL" id="SFD59705.1"/>
    </source>
</evidence>
<name>A0A1I1TMG3_9ACTN</name>
<dbReference type="CDD" id="cd00093">
    <property type="entry name" value="HTH_XRE"/>
    <property type="match status" value="1"/>
</dbReference>
<dbReference type="SMART" id="SM00530">
    <property type="entry name" value="HTH_XRE"/>
    <property type="match status" value="1"/>
</dbReference>
<dbReference type="STRING" id="910347.SAMN05421773_12041"/>
<organism evidence="2 3">
    <name type="scientific">Streptomyces aidingensis</name>
    <dbReference type="NCBI Taxonomy" id="910347"/>
    <lineage>
        <taxon>Bacteria</taxon>
        <taxon>Bacillati</taxon>
        <taxon>Actinomycetota</taxon>
        <taxon>Actinomycetes</taxon>
        <taxon>Kitasatosporales</taxon>
        <taxon>Streptomycetaceae</taxon>
        <taxon>Streptomyces</taxon>
    </lineage>
</organism>
<dbReference type="GO" id="GO:0003677">
    <property type="term" value="F:DNA binding"/>
    <property type="evidence" value="ECO:0007669"/>
    <property type="project" value="InterPro"/>
</dbReference>
<dbReference type="SUPFAM" id="SSF47413">
    <property type="entry name" value="lambda repressor-like DNA-binding domains"/>
    <property type="match status" value="1"/>
</dbReference>
<keyword evidence="3" id="KW-1185">Reference proteome</keyword>
<dbReference type="Pfam" id="PF19054">
    <property type="entry name" value="DUF5753"/>
    <property type="match status" value="1"/>
</dbReference>
<dbReference type="Pfam" id="PF13560">
    <property type="entry name" value="HTH_31"/>
    <property type="match status" value="1"/>
</dbReference>
<sequence>MIVRRIIEHREARGLSQGALARFIGYPQPYLSAIETGKRTLTDGVAEALDKHLGTHGEFVALLEMARKLLIEPGAREIVSQETKAERIRVFTSSVIPGLLQTEDYARDLFRKGLPRDSDEEIEEKVTERIRRHSRVFEKADPPFYRAVVDESALARPASSNKVMAAQLRAILSYQNQPRIKVAVLPFGARVHGMQGGSLVLLDLADGGTVALVESFRTGQAIETPRIVVEYEELFETVQSQALSAEESNALITKYLKEYADEASE</sequence>
<proteinExistence type="predicted"/>